<dbReference type="GeneID" id="2896016"/>
<dbReference type="EMBL" id="CR382126">
    <property type="protein sequence ID" value="CAG97917.1"/>
    <property type="molecule type" value="Genomic_DNA"/>
</dbReference>
<dbReference type="GO" id="GO:0008115">
    <property type="term" value="F:sarcosine oxidase activity"/>
    <property type="evidence" value="ECO:0007669"/>
    <property type="project" value="TreeGrafter"/>
</dbReference>
<dbReference type="Gene3D" id="3.50.50.60">
    <property type="entry name" value="FAD/NAD(P)-binding domain"/>
    <property type="match status" value="1"/>
</dbReference>
<dbReference type="KEGG" id="kla:KLLA0_F02860g"/>
<keyword evidence="4" id="KW-0274">FAD</keyword>
<evidence type="ECO:0000313" key="8">
    <source>
        <dbReference type="Proteomes" id="UP000000598"/>
    </source>
</evidence>
<evidence type="ECO:0000256" key="5">
    <source>
        <dbReference type="ARBA" id="ARBA00023002"/>
    </source>
</evidence>
<feature type="domain" description="FAD dependent oxidoreductase" evidence="6">
    <location>
        <begin position="5"/>
        <end position="379"/>
    </location>
</feature>
<dbReference type="GO" id="GO:0050660">
    <property type="term" value="F:flavin adenine dinucleotide binding"/>
    <property type="evidence" value="ECO:0007669"/>
    <property type="project" value="InterPro"/>
</dbReference>
<dbReference type="Gene3D" id="3.30.9.10">
    <property type="entry name" value="D-Amino Acid Oxidase, subunit A, domain 2"/>
    <property type="match status" value="1"/>
</dbReference>
<keyword evidence="3" id="KW-0285">Flavoprotein</keyword>
<accession>Q6CLI0</accession>
<protein>
    <submittedName>
        <fullName evidence="7">KLLA0F02860p</fullName>
    </submittedName>
</protein>
<dbReference type="Proteomes" id="UP000000598">
    <property type="component" value="Chromosome F"/>
</dbReference>
<evidence type="ECO:0000256" key="2">
    <source>
        <dbReference type="ARBA" id="ARBA00010989"/>
    </source>
</evidence>
<sequence>MSNYDVVIVGAGIFGLSTAVQLARSKYKVVVVDKFQIPSQLSASCDYNKIVRLEYNDEVYAALAVEAMGYWHGESDKFLPRGMLHDCYSHCGRLSAIQDKNTSRYAFDNDSLQLLQTKFNKCKTVELHKELTCGGKFPQFSHSQRYDEIRYNPDCGIGLARDSLVTMKNYAESLGVVFHENDGAVSVSAGTVQCESGRKFLGHKIIVACGANTVSLLPMYGQIRATGLYVGHIQLTDKEYQKLKDIPVVFNSSLGYLFPPDKHTRILKICTSAMSAYDDMSNKSRAVYRALQPDAAPSVPIEAVVRIRTVLGKYLPDLVFDTKRKSKLRDIIDCKICWISDTSNSDFIIDMIPDLKNVYVCCGDSGHAYKFLPNIGSYVQQKIEGRLAPILAHKWRYRESDWNGTEIEWRVEPEKKALQEIEWYQESYGTPRL</sequence>
<organism evidence="7 8">
    <name type="scientific">Kluyveromyces lactis (strain ATCC 8585 / CBS 2359 / DSM 70799 / NBRC 1267 / NRRL Y-1140 / WM37)</name>
    <name type="common">Yeast</name>
    <name type="synonym">Candida sphaerica</name>
    <dbReference type="NCBI Taxonomy" id="284590"/>
    <lineage>
        <taxon>Eukaryota</taxon>
        <taxon>Fungi</taxon>
        <taxon>Dikarya</taxon>
        <taxon>Ascomycota</taxon>
        <taxon>Saccharomycotina</taxon>
        <taxon>Saccharomycetes</taxon>
        <taxon>Saccharomycetales</taxon>
        <taxon>Saccharomycetaceae</taxon>
        <taxon>Kluyveromyces</taxon>
    </lineage>
</organism>
<evidence type="ECO:0000256" key="1">
    <source>
        <dbReference type="ARBA" id="ARBA00001974"/>
    </source>
</evidence>
<evidence type="ECO:0000313" key="7">
    <source>
        <dbReference type="EMBL" id="CAG97917.1"/>
    </source>
</evidence>
<evidence type="ECO:0000256" key="3">
    <source>
        <dbReference type="ARBA" id="ARBA00022630"/>
    </source>
</evidence>
<dbReference type="InterPro" id="IPR045170">
    <property type="entry name" value="MTOX"/>
</dbReference>
<keyword evidence="8" id="KW-1185">Reference proteome</keyword>
<evidence type="ECO:0000256" key="4">
    <source>
        <dbReference type="ARBA" id="ARBA00022827"/>
    </source>
</evidence>
<dbReference type="AlphaFoldDB" id="Q6CLI0"/>
<dbReference type="STRING" id="284590.Q6CLI0"/>
<dbReference type="RefSeq" id="XP_455209.1">
    <property type="nucleotide sequence ID" value="XM_455209.1"/>
</dbReference>
<dbReference type="SUPFAM" id="SSF51905">
    <property type="entry name" value="FAD/NAD(P)-binding domain"/>
    <property type="match status" value="1"/>
</dbReference>
<keyword evidence="5" id="KW-0560">Oxidoreductase</keyword>
<dbReference type="eggNOG" id="KOG2820">
    <property type="taxonomic scope" value="Eukaryota"/>
</dbReference>
<dbReference type="Pfam" id="PF01266">
    <property type="entry name" value="DAO"/>
    <property type="match status" value="1"/>
</dbReference>
<dbReference type="PaxDb" id="284590-Q6CLI0"/>
<comment type="cofactor">
    <cofactor evidence="1">
        <name>FAD</name>
        <dbReference type="ChEBI" id="CHEBI:57692"/>
    </cofactor>
</comment>
<dbReference type="PANTHER" id="PTHR10961">
    <property type="entry name" value="PEROXISOMAL SARCOSINE OXIDASE"/>
    <property type="match status" value="1"/>
</dbReference>
<dbReference type="HOGENOM" id="CLU_007884_0_1_1"/>
<dbReference type="OMA" id="QFMPLED"/>
<reference evidence="7 8" key="1">
    <citation type="journal article" date="2004" name="Nature">
        <title>Genome evolution in yeasts.</title>
        <authorList>
            <consortium name="Genolevures"/>
            <person name="Dujon B."/>
            <person name="Sherman D."/>
            <person name="Fischer G."/>
            <person name="Durrens P."/>
            <person name="Casaregola S."/>
            <person name="Lafontaine I."/>
            <person name="de Montigny J."/>
            <person name="Marck C."/>
            <person name="Neuveglise C."/>
            <person name="Talla E."/>
            <person name="Goffard N."/>
            <person name="Frangeul L."/>
            <person name="Aigle M."/>
            <person name="Anthouard V."/>
            <person name="Babour A."/>
            <person name="Barbe V."/>
            <person name="Barnay S."/>
            <person name="Blanchin S."/>
            <person name="Beckerich J.M."/>
            <person name="Beyne E."/>
            <person name="Bleykasten C."/>
            <person name="Boisrame A."/>
            <person name="Boyer J."/>
            <person name="Cattolico L."/>
            <person name="Confanioleri F."/>
            <person name="de Daruvar A."/>
            <person name="Despons L."/>
            <person name="Fabre E."/>
            <person name="Fairhead C."/>
            <person name="Ferry-Dumazet H."/>
            <person name="Groppi A."/>
            <person name="Hantraye F."/>
            <person name="Hennequin C."/>
            <person name="Jauniaux N."/>
            <person name="Joyet P."/>
            <person name="Kachouri R."/>
            <person name="Kerrest A."/>
            <person name="Koszul R."/>
            <person name="Lemaire M."/>
            <person name="Lesur I."/>
            <person name="Ma L."/>
            <person name="Muller H."/>
            <person name="Nicaud J.M."/>
            <person name="Nikolski M."/>
            <person name="Oztas S."/>
            <person name="Ozier-Kalogeropoulos O."/>
            <person name="Pellenz S."/>
            <person name="Potier S."/>
            <person name="Richard G.F."/>
            <person name="Straub M.L."/>
            <person name="Suleau A."/>
            <person name="Swennene D."/>
            <person name="Tekaia F."/>
            <person name="Wesolowski-Louvel M."/>
            <person name="Westhof E."/>
            <person name="Wirth B."/>
            <person name="Zeniou-Meyer M."/>
            <person name="Zivanovic I."/>
            <person name="Bolotin-Fukuhara M."/>
            <person name="Thierry A."/>
            <person name="Bouchier C."/>
            <person name="Caudron B."/>
            <person name="Scarpelli C."/>
            <person name="Gaillardin C."/>
            <person name="Weissenbach J."/>
            <person name="Wincker P."/>
            <person name="Souciet J.L."/>
        </authorList>
    </citation>
    <scope>NUCLEOTIDE SEQUENCE [LARGE SCALE GENOMIC DNA]</scope>
    <source>
        <strain evidence="8">ATCC 8585 / CBS 2359 / DSM 70799 / NBRC 1267 / NRRL Y-1140 / WM37</strain>
    </source>
</reference>
<dbReference type="InterPro" id="IPR036188">
    <property type="entry name" value="FAD/NAD-bd_sf"/>
</dbReference>
<evidence type="ECO:0000259" key="6">
    <source>
        <dbReference type="Pfam" id="PF01266"/>
    </source>
</evidence>
<dbReference type="InterPro" id="IPR006076">
    <property type="entry name" value="FAD-dep_OxRdtase"/>
</dbReference>
<proteinExistence type="inferred from homology"/>
<dbReference type="GO" id="GO:0051698">
    <property type="term" value="F:saccharopine oxidase activity"/>
    <property type="evidence" value="ECO:0007669"/>
    <property type="project" value="TreeGrafter"/>
</dbReference>
<name>Q6CLI0_KLULA</name>
<comment type="similarity">
    <text evidence="2">Belongs to the MSOX/MTOX family.</text>
</comment>
<dbReference type="PANTHER" id="PTHR10961:SF26">
    <property type="entry name" value="L-SACCHAROPINE OXIDASE"/>
    <property type="match status" value="1"/>
</dbReference>
<gene>
    <name evidence="7" type="ORF">KLLA0_F02860g</name>
</gene>
<dbReference type="InParanoid" id="Q6CLI0"/>